<evidence type="ECO:0000313" key="3">
    <source>
        <dbReference type="Proteomes" id="UP001470230"/>
    </source>
</evidence>
<dbReference type="Proteomes" id="UP001470230">
    <property type="component" value="Unassembled WGS sequence"/>
</dbReference>
<feature type="region of interest" description="Disordered" evidence="1">
    <location>
        <begin position="59"/>
        <end position="88"/>
    </location>
</feature>
<protein>
    <submittedName>
        <fullName evidence="2">Uncharacterized protein</fullName>
    </submittedName>
</protein>
<accession>A0ABR2KKT9</accession>
<feature type="compositionally biased region" description="Polar residues" evidence="1">
    <location>
        <begin position="184"/>
        <end position="196"/>
    </location>
</feature>
<sequence>MREFPHTEDKSINKQTPKSLCRISIAKSMQISKAMQKNQNFNIVTSDFSDKISSDSIISDNSDDGLVKPDFQFSQQTNMNNSPSPHLLSLKRSQNYTSLENPGFLKQISHPLNGTSYSSLKRNNSVDTSQEMSYSQNVSNINEDNDQISNGDSCSDSFESDGLQNAQADRNDPIQTDDFFFSQENNYNKSDNSTDQVETDEADDKIENEMNKEIINELNNEDTIEEASQDFSDNNNDNHPFLPSDYISENDSDDDSFNALNEEIDSTVHSQFFKQQKVVFEFINDETYELDKWNFEYMRIIYAKTVDSQIEELNEDNYRVVVRKCDTAHIKKQGDNFVIGVPYYIYAYMGKIYLIAPSVSDKL</sequence>
<gene>
    <name evidence="2" type="ORF">M9Y10_028970</name>
</gene>
<proteinExistence type="predicted"/>
<comment type="caution">
    <text evidence="2">The sequence shown here is derived from an EMBL/GenBank/DDBJ whole genome shotgun (WGS) entry which is preliminary data.</text>
</comment>
<organism evidence="2 3">
    <name type="scientific">Tritrichomonas musculus</name>
    <dbReference type="NCBI Taxonomy" id="1915356"/>
    <lineage>
        <taxon>Eukaryota</taxon>
        <taxon>Metamonada</taxon>
        <taxon>Parabasalia</taxon>
        <taxon>Tritrichomonadida</taxon>
        <taxon>Tritrichomonadidae</taxon>
        <taxon>Tritrichomonas</taxon>
    </lineage>
</organism>
<dbReference type="EMBL" id="JAPFFF010000004">
    <property type="protein sequence ID" value="KAK8891750.1"/>
    <property type="molecule type" value="Genomic_DNA"/>
</dbReference>
<feature type="compositionally biased region" description="Polar residues" evidence="1">
    <location>
        <begin position="110"/>
        <end position="168"/>
    </location>
</feature>
<evidence type="ECO:0000256" key="1">
    <source>
        <dbReference type="SAM" id="MobiDB-lite"/>
    </source>
</evidence>
<keyword evidence="3" id="KW-1185">Reference proteome</keyword>
<reference evidence="2 3" key="1">
    <citation type="submission" date="2024-04" db="EMBL/GenBank/DDBJ databases">
        <title>Tritrichomonas musculus Genome.</title>
        <authorList>
            <person name="Alves-Ferreira E."/>
            <person name="Grigg M."/>
            <person name="Lorenzi H."/>
            <person name="Galac M."/>
        </authorList>
    </citation>
    <scope>NUCLEOTIDE SEQUENCE [LARGE SCALE GENOMIC DNA]</scope>
    <source>
        <strain evidence="2 3">EAF2021</strain>
    </source>
</reference>
<feature type="compositionally biased region" description="Polar residues" evidence="1">
    <location>
        <begin position="72"/>
        <end position="84"/>
    </location>
</feature>
<evidence type="ECO:0000313" key="2">
    <source>
        <dbReference type="EMBL" id="KAK8891750.1"/>
    </source>
</evidence>
<name>A0ABR2KKT9_9EUKA</name>
<feature type="region of interest" description="Disordered" evidence="1">
    <location>
        <begin position="107"/>
        <end position="173"/>
    </location>
</feature>
<feature type="region of interest" description="Disordered" evidence="1">
    <location>
        <begin position="184"/>
        <end position="203"/>
    </location>
</feature>